<reference evidence="3" key="2">
    <citation type="journal article" date="2021" name="Sci. Rep.">
        <title>The distribution of antibiotic resistance genes in chicken gut microbiota commensals.</title>
        <authorList>
            <person name="Juricova H."/>
            <person name="Matiasovicova J."/>
            <person name="Kubasova T."/>
            <person name="Cejkova D."/>
            <person name="Rychlik I."/>
        </authorList>
    </citation>
    <scope>NUCLEOTIDE SEQUENCE</scope>
    <source>
        <strain evidence="3">An824</strain>
    </source>
</reference>
<dbReference type="SMART" id="SM00047">
    <property type="entry name" value="LYZ2"/>
    <property type="match status" value="1"/>
</dbReference>
<dbReference type="AlphaFoldDB" id="A0A938WQY3"/>
<dbReference type="InterPro" id="IPR051056">
    <property type="entry name" value="Glycosyl_Hydrolase_73"/>
</dbReference>
<dbReference type="PANTHER" id="PTHR33308">
    <property type="entry name" value="PEPTIDOGLYCAN HYDROLASE FLGJ"/>
    <property type="match status" value="1"/>
</dbReference>
<dbReference type="Gene3D" id="1.10.530.10">
    <property type="match status" value="1"/>
</dbReference>
<dbReference type="InterPro" id="IPR011055">
    <property type="entry name" value="Dup_hybrid_motif"/>
</dbReference>
<feature type="domain" description="Mannosyl-glycoprotein endo-beta-N-acetylglucosamidase-like" evidence="2">
    <location>
        <begin position="1"/>
        <end position="150"/>
    </location>
</feature>
<sequence length="489" mass="53343">MGKSKNEIYAEQYAKCAMEQMRRYGIPASVTLAQGILESSNGESTLAKKENNHFGIKATQGWLDGGGRYGLYTDDKPNEKFCSYDSVAASYEHHSRFLAENKRYAGCFKLQADDYKGWAKGLEQAGYATGGNYAASLIGIIERNGLDKYDRMVMEEMQAQGRTPGEDRESHLTEEGKGYAFPLERLEFLLVTAPFGGQRSITLQTDHEAVLATEDNGKVVAVDTGKSLTVEYARTDGTTYQVSYQDLANTNAKVGDTVNAGQQVGVSGDNLQFGVVQISTDGSRRNIDPAAYLADVAQKGNINLQLMYEGKDLMEKYKAADGAAINTTLSPEEWMKKLLSSEDSGARLGYGTDPVVEMAITMFTSLMALAMQIDNKDEQMKVATEAALGKRIDLSALLPACKECVLEIQDGGRPILHMDNGSGIFSHELTASEMNRLSLVLSDTGTTAEQKRIQVVAIVNSIALSGQVAQNYEQGMEQHNGQGENLQIR</sequence>
<dbReference type="Proteomes" id="UP000706891">
    <property type="component" value="Unassembled WGS sequence"/>
</dbReference>
<dbReference type="GO" id="GO:0004040">
    <property type="term" value="F:amidase activity"/>
    <property type="evidence" value="ECO:0007669"/>
    <property type="project" value="InterPro"/>
</dbReference>
<proteinExistence type="predicted"/>
<organism evidence="3 4">
    <name type="scientific">Marseilla massiliensis</name>
    <dbReference type="NCBI Taxonomy" id="1841864"/>
    <lineage>
        <taxon>Bacteria</taxon>
        <taxon>Pseudomonadati</taxon>
        <taxon>Bacteroidota</taxon>
        <taxon>Bacteroidia</taxon>
        <taxon>Bacteroidales</taxon>
        <taxon>Prevotellaceae</taxon>
        <taxon>Marseilla</taxon>
    </lineage>
</organism>
<comment type="caution">
    <text evidence="3">The sequence shown here is derived from an EMBL/GenBank/DDBJ whole genome shotgun (WGS) entry which is preliminary data.</text>
</comment>
<keyword evidence="4" id="KW-1185">Reference proteome</keyword>
<dbReference type="PANTHER" id="PTHR33308:SF9">
    <property type="entry name" value="PEPTIDOGLYCAN HYDROLASE FLGJ"/>
    <property type="match status" value="1"/>
</dbReference>
<evidence type="ECO:0000313" key="3">
    <source>
        <dbReference type="EMBL" id="MBM6672367.1"/>
    </source>
</evidence>
<dbReference type="InterPro" id="IPR002901">
    <property type="entry name" value="MGlyc_endo_b_GlcNAc-like_dom"/>
</dbReference>
<dbReference type="Pfam" id="PF01832">
    <property type="entry name" value="Glucosaminidase"/>
    <property type="match status" value="1"/>
</dbReference>
<keyword evidence="1" id="KW-0378">Hydrolase</keyword>
<name>A0A938WQY3_9BACT</name>
<reference evidence="3" key="1">
    <citation type="submission" date="2020-08" db="EMBL/GenBank/DDBJ databases">
        <authorList>
            <person name="Cejkova D."/>
            <person name="Kubasova T."/>
            <person name="Jahodarova E."/>
            <person name="Rychlik I."/>
        </authorList>
    </citation>
    <scope>NUCLEOTIDE SEQUENCE</scope>
    <source>
        <strain evidence="3">An824</strain>
    </source>
</reference>
<evidence type="ECO:0000256" key="1">
    <source>
        <dbReference type="ARBA" id="ARBA00022801"/>
    </source>
</evidence>
<dbReference type="CDD" id="cd12797">
    <property type="entry name" value="M23_peptidase"/>
    <property type="match status" value="1"/>
</dbReference>
<evidence type="ECO:0000259" key="2">
    <source>
        <dbReference type="SMART" id="SM00047"/>
    </source>
</evidence>
<gene>
    <name evidence="3" type="ORF">H6A34_00470</name>
</gene>
<dbReference type="RefSeq" id="WP_205102798.1">
    <property type="nucleotide sequence ID" value="NZ_JACJJG010000001.1"/>
</dbReference>
<dbReference type="SUPFAM" id="SSF51261">
    <property type="entry name" value="Duplicated hybrid motif"/>
    <property type="match status" value="1"/>
</dbReference>
<protein>
    <submittedName>
        <fullName evidence="3">Glucosaminidase domain-containing protein</fullName>
    </submittedName>
</protein>
<accession>A0A938WQY3</accession>
<dbReference type="EMBL" id="JACJJG010000001">
    <property type="protein sequence ID" value="MBM6672367.1"/>
    <property type="molecule type" value="Genomic_DNA"/>
</dbReference>
<dbReference type="Gene3D" id="2.70.70.10">
    <property type="entry name" value="Glucose Permease (Domain IIA)"/>
    <property type="match status" value="1"/>
</dbReference>
<evidence type="ECO:0000313" key="4">
    <source>
        <dbReference type="Proteomes" id="UP000706891"/>
    </source>
</evidence>